<comment type="catalytic activity">
    <reaction evidence="6">
        <text>a 6-O-methyl-2'-deoxyguanosine in DNA + L-cysteinyl-[protein] = S-methyl-L-cysteinyl-[protein] + a 2'-deoxyguanosine in DNA</text>
        <dbReference type="Rhea" id="RHEA:24000"/>
        <dbReference type="Rhea" id="RHEA-COMP:10131"/>
        <dbReference type="Rhea" id="RHEA-COMP:10132"/>
        <dbReference type="Rhea" id="RHEA-COMP:11367"/>
        <dbReference type="Rhea" id="RHEA-COMP:11368"/>
        <dbReference type="ChEBI" id="CHEBI:29950"/>
        <dbReference type="ChEBI" id="CHEBI:82612"/>
        <dbReference type="ChEBI" id="CHEBI:85445"/>
        <dbReference type="ChEBI" id="CHEBI:85448"/>
        <dbReference type="EC" id="2.1.1.63"/>
    </reaction>
</comment>
<evidence type="ECO:0000259" key="7">
    <source>
        <dbReference type="Pfam" id="PF01035"/>
    </source>
</evidence>
<dbReference type="InterPro" id="IPR036631">
    <property type="entry name" value="MGMT_N_sf"/>
</dbReference>
<feature type="domain" description="Methylguanine DNA methyltransferase ribonuclease-like" evidence="8">
    <location>
        <begin position="3"/>
        <end position="69"/>
    </location>
</feature>
<dbReference type="PANTHER" id="PTHR10815">
    <property type="entry name" value="METHYLATED-DNA--PROTEIN-CYSTEINE METHYLTRANSFERASE"/>
    <property type="match status" value="1"/>
</dbReference>
<accession>A0A1T5DQ12</accession>
<keyword evidence="4" id="KW-0227">DNA damage</keyword>
<keyword evidence="10" id="KW-1185">Reference proteome</keyword>
<feature type="domain" description="Methylated-DNA-[protein]-cysteine S-methyltransferase DNA binding" evidence="7">
    <location>
        <begin position="81"/>
        <end position="153"/>
    </location>
</feature>
<dbReference type="OrthoDB" id="9802228at2"/>
<keyword evidence="2 9" id="KW-0489">Methyltransferase</keyword>
<evidence type="ECO:0000259" key="8">
    <source>
        <dbReference type="Pfam" id="PF02870"/>
    </source>
</evidence>
<dbReference type="SUPFAM" id="SSF46767">
    <property type="entry name" value="Methylated DNA-protein cysteine methyltransferase, C-terminal domain"/>
    <property type="match status" value="1"/>
</dbReference>
<dbReference type="InterPro" id="IPR001497">
    <property type="entry name" value="MethylDNA_cys_MeTrfase_AS"/>
</dbReference>
<dbReference type="CDD" id="cd06445">
    <property type="entry name" value="ATase"/>
    <property type="match status" value="1"/>
</dbReference>
<proteinExistence type="predicted"/>
<dbReference type="Gene3D" id="3.30.160.70">
    <property type="entry name" value="Methylated DNA-protein cysteine methyltransferase domain"/>
    <property type="match status" value="1"/>
</dbReference>
<evidence type="ECO:0000256" key="5">
    <source>
        <dbReference type="ARBA" id="ARBA00023204"/>
    </source>
</evidence>
<dbReference type="Pfam" id="PF01035">
    <property type="entry name" value="DNA_binding_1"/>
    <property type="match status" value="1"/>
</dbReference>
<evidence type="ECO:0000256" key="6">
    <source>
        <dbReference type="ARBA" id="ARBA00049348"/>
    </source>
</evidence>
<evidence type="ECO:0000256" key="2">
    <source>
        <dbReference type="ARBA" id="ARBA00022603"/>
    </source>
</evidence>
<keyword evidence="3 9" id="KW-0808">Transferase</keyword>
<dbReference type="Pfam" id="PF02870">
    <property type="entry name" value="Methyltransf_1N"/>
    <property type="match status" value="1"/>
</dbReference>
<evidence type="ECO:0000313" key="10">
    <source>
        <dbReference type="Proteomes" id="UP000189818"/>
    </source>
</evidence>
<dbReference type="Gene3D" id="1.10.10.10">
    <property type="entry name" value="Winged helix-like DNA-binding domain superfamily/Winged helix DNA-binding domain"/>
    <property type="match status" value="1"/>
</dbReference>
<dbReference type="InterPro" id="IPR036388">
    <property type="entry name" value="WH-like_DNA-bd_sf"/>
</dbReference>
<dbReference type="PROSITE" id="PS00374">
    <property type="entry name" value="MGMT"/>
    <property type="match status" value="1"/>
</dbReference>
<dbReference type="Proteomes" id="UP000189818">
    <property type="component" value="Unassembled WGS sequence"/>
</dbReference>
<dbReference type="GO" id="GO:0006281">
    <property type="term" value="P:DNA repair"/>
    <property type="evidence" value="ECO:0007669"/>
    <property type="project" value="UniProtKB-KW"/>
</dbReference>
<dbReference type="AlphaFoldDB" id="A0A1T5DQ12"/>
<comment type="catalytic activity">
    <reaction evidence="1">
        <text>a 4-O-methyl-thymidine in DNA + L-cysteinyl-[protein] = a thymidine in DNA + S-methyl-L-cysteinyl-[protein]</text>
        <dbReference type="Rhea" id="RHEA:53428"/>
        <dbReference type="Rhea" id="RHEA-COMP:10131"/>
        <dbReference type="Rhea" id="RHEA-COMP:10132"/>
        <dbReference type="Rhea" id="RHEA-COMP:13555"/>
        <dbReference type="Rhea" id="RHEA-COMP:13556"/>
        <dbReference type="ChEBI" id="CHEBI:29950"/>
        <dbReference type="ChEBI" id="CHEBI:82612"/>
        <dbReference type="ChEBI" id="CHEBI:137386"/>
        <dbReference type="ChEBI" id="CHEBI:137387"/>
        <dbReference type="EC" id="2.1.1.63"/>
    </reaction>
</comment>
<dbReference type="PANTHER" id="PTHR10815:SF13">
    <property type="entry name" value="METHYLATED-DNA--PROTEIN-CYSTEINE METHYLTRANSFERASE"/>
    <property type="match status" value="1"/>
</dbReference>
<reference evidence="10" key="1">
    <citation type="submission" date="2017-02" db="EMBL/GenBank/DDBJ databases">
        <authorList>
            <person name="Varghese N."/>
            <person name="Submissions S."/>
        </authorList>
    </citation>
    <scope>NUCLEOTIDE SEQUENCE [LARGE SCALE GENOMIC DNA]</scope>
    <source>
        <strain evidence="10">UM2</strain>
    </source>
</reference>
<keyword evidence="5" id="KW-0234">DNA repair</keyword>
<sequence>MTTTLLPSPLGPILIEADAHWLRAIHILGDRTAPDDIDDAPAEGPAAEAIRQLHAYFEDGAATFELPLLPAATPRGAALRDAITAIPSGDTLSYGALARIAGSAPRAIGQACARNPFPIVVPCHRVVGSGGTIGHYSGGRGIITKTWLLDHERRPERRGGLL</sequence>
<dbReference type="EMBL" id="FUYM01000005">
    <property type="protein sequence ID" value="SKB73711.1"/>
    <property type="molecule type" value="Genomic_DNA"/>
</dbReference>
<dbReference type="SUPFAM" id="SSF53155">
    <property type="entry name" value="Methylated DNA-protein cysteine methyltransferase domain"/>
    <property type="match status" value="1"/>
</dbReference>
<protein>
    <submittedName>
        <fullName evidence="9">Methylated-DNA-[protein]-cysteine S-methyltransferase</fullName>
    </submittedName>
</protein>
<evidence type="ECO:0000256" key="1">
    <source>
        <dbReference type="ARBA" id="ARBA00001286"/>
    </source>
</evidence>
<name>A0A1T5DQ12_9SPHN</name>
<dbReference type="RefSeq" id="WP_079648708.1">
    <property type="nucleotide sequence ID" value="NZ_FUYM01000005.1"/>
</dbReference>
<dbReference type="InterPro" id="IPR008332">
    <property type="entry name" value="MethylG_MeTrfase_N"/>
</dbReference>
<dbReference type="STRING" id="439228.SAMN06295920_105356"/>
<dbReference type="InterPro" id="IPR036217">
    <property type="entry name" value="MethylDNA_cys_MeTrfase_DNAb"/>
</dbReference>
<evidence type="ECO:0000313" key="9">
    <source>
        <dbReference type="EMBL" id="SKB73711.1"/>
    </source>
</evidence>
<dbReference type="InterPro" id="IPR014048">
    <property type="entry name" value="MethylDNA_cys_MeTrfase_DNA-bd"/>
</dbReference>
<evidence type="ECO:0000256" key="4">
    <source>
        <dbReference type="ARBA" id="ARBA00022763"/>
    </source>
</evidence>
<dbReference type="GO" id="GO:0003908">
    <property type="term" value="F:methylated-DNA-[protein]-cysteine S-methyltransferase activity"/>
    <property type="evidence" value="ECO:0007669"/>
    <property type="project" value="UniProtKB-EC"/>
</dbReference>
<dbReference type="GO" id="GO:0032259">
    <property type="term" value="P:methylation"/>
    <property type="evidence" value="ECO:0007669"/>
    <property type="project" value="UniProtKB-KW"/>
</dbReference>
<dbReference type="NCBIfam" id="TIGR00589">
    <property type="entry name" value="ogt"/>
    <property type="match status" value="1"/>
</dbReference>
<organism evidence="9 10">
    <name type="scientific">Rhizorhabdus histidinilytica</name>
    <dbReference type="NCBI Taxonomy" id="439228"/>
    <lineage>
        <taxon>Bacteria</taxon>
        <taxon>Pseudomonadati</taxon>
        <taxon>Pseudomonadota</taxon>
        <taxon>Alphaproteobacteria</taxon>
        <taxon>Sphingomonadales</taxon>
        <taxon>Sphingomonadaceae</taxon>
        <taxon>Rhizorhabdus</taxon>
    </lineage>
</organism>
<gene>
    <name evidence="9" type="ORF">SAMN06295920_105356</name>
</gene>
<evidence type="ECO:0000256" key="3">
    <source>
        <dbReference type="ARBA" id="ARBA00022679"/>
    </source>
</evidence>